<dbReference type="PROSITE" id="PS51257">
    <property type="entry name" value="PROKAR_LIPOPROTEIN"/>
    <property type="match status" value="1"/>
</dbReference>
<dbReference type="CDD" id="cd13440">
    <property type="entry name" value="CamS_repeat_2"/>
    <property type="match status" value="1"/>
</dbReference>
<keyword evidence="3" id="KW-1185">Reference proteome</keyword>
<dbReference type="RefSeq" id="WP_217064126.1">
    <property type="nucleotide sequence ID" value="NZ_JAHQCS010000010.1"/>
</dbReference>
<dbReference type="CDD" id="cd13441">
    <property type="entry name" value="CamS_repeat_1"/>
    <property type="match status" value="1"/>
</dbReference>
<dbReference type="Proteomes" id="UP000784880">
    <property type="component" value="Unassembled WGS sequence"/>
</dbReference>
<dbReference type="EMBL" id="JAHQCS010000010">
    <property type="protein sequence ID" value="MBU9710232.1"/>
    <property type="molecule type" value="Genomic_DNA"/>
</dbReference>
<organism evidence="2 3">
    <name type="scientific">Evansella tamaricis</name>
    <dbReference type="NCBI Taxonomy" id="2069301"/>
    <lineage>
        <taxon>Bacteria</taxon>
        <taxon>Bacillati</taxon>
        <taxon>Bacillota</taxon>
        <taxon>Bacilli</taxon>
        <taxon>Bacillales</taxon>
        <taxon>Bacillaceae</taxon>
        <taxon>Evansella</taxon>
    </lineage>
</organism>
<dbReference type="PIRSF" id="PIRSF012509">
    <property type="entry name" value="CamS"/>
    <property type="match status" value="1"/>
</dbReference>
<evidence type="ECO:0000313" key="3">
    <source>
        <dbReference type="Proteomes" id="UP000784880"/>
    </source>
</evidence>
<gene>
    <name evidence="2" type="ORF">KS419_00450</name>
</gene>
<dbReference type="Pfam" id="PF07537">
    <property type="entry name" value="CamS"/>
    <property type="match status" value="1"/>
</dbReference>
<name>A0ABS6J967_9BACI</name>
<comment type="caution">
    <text evidence="2">The sequence shown here is derived from an EMBL/GenBank/DDBJ whole genome shotgun (WGS) entry which is preliminary data.</text>
</comment>
<accession>A0ABS6J967</accession>
<proteinExistence type="predicted"/>
<reference evidence="2 3" key="1">
    <citation type="submission" date="2021-06" db="EMBL/GenBank/DDBJ databases">
        <title>Bacillus sp. RD4P76, an endophyte from a halophyte.</title>
        <authorList>
            <person name="Sun J.-Q."/>
        </authorList>
    </citation>
    <scope>NUCLEOTIDE SEQUENCE [LARGE SCALE GENOMIC DNA]</scope>
    <source>
        <strain evidence="2 3">CGMCC 1.15917</strain>
    </source>
</reference>
<evidence type="ECO:0000256" key="1">
    <source>
        <dbReference type="SAM" id="MobiDB-lite"/>
    </source>
</evidence>
<evidence type="ECO:0000313" key="2">
    <source>
        <dbReference type="EMBL" id="MBU9710232.1"/>
    </source>
</evidence>
<dbReference type="InterPro" id="IPR011426">
    <property type="entry name" value="CamS"/>
</dbReference>
<feature type="region of interest" description="Disordered" evidence="1">
    <location>
        <begin position="128"/>
        <end position="150"/>
    </location>
</feature>
<sequence>MKRRSMICMAILLFLTGCVPTLDRGEEEIIIVEETDEMEEQQFIITPTIDTPENFYRNVLDESGTYLRSQARGVVAHAMNNRIDINQFEVGLMEIASANFDQSEFYFREGSYLTGETINRWLRRFDPEDQRNTDGLNPPLAEGESDEDQMRENPLVLSNVLEHNYFYGSAEEGVNLGGVVVGLALRSVYYFRTEVVGDDGIVRYHFHEETLDLDEVEEQGKEIAQEVVERLRGMAEELREVPITVALYQEEPRGSIVPGSFIAMTQLGEGETMIGEWEAINEQFLFFPSRAARDAYPNQSNVFSQFKTEVEDFFGRSMGVVGKGRYKNDTLEELSIEFNLQSHGKAEIIALTQFISGRVSENFSSDVPVYVYVNSINGPESIIVQYPENEPHIHIYK</sequence>
<protein>
    <submittedName>
        <fullName evidence="2">CamS family sex pheromone protein</fullName>
    </submittedName>
</protein>